<evidence type="ECO:0000313" key="2">
    <source>
        <dbReference type="Proteomes" id="UP000279968"/>
    </source>
</evidence>
<reference evidence="1 2" key="1">
    <citation type="journal article" date="2015" name="Int. J. Syst. Evol. Microbiol.">
        <title>Micromonospora costi sp. nov., isolated from a leaf of Costus speciosus.</title>
        <authorList>
            <person name="Thawai C."/>
        </authorList>
    </citation>
    <scope>NUCLEOTIDE SEQUENCE [LARGE SCALE GENOMIC DNA]</scope>
    <source>
        <strain evidence="1 2">CS1-12</strain>
    </source>
</reference>
<accession>A0A3B0AA74</accession>
<dbReference type="AlphaFoldDB" id="A0A3B0AA74"/>
<comment type="caution">
    <text evidence="1">The sequence shown here is derived from an EMBL/GenBank/DDBJ whole genome shotgun (WGS) entry which is preliminary data.</text>
</comment>
<keyword evidence="2" id="KW-1185">Reference proteome</keyword>
<name>A0A3B0AA74_9ACTN</name>
<protein>
    <submittedName>
        <fullName evidence="1">Uncharacterized protein</fullName>
    </submittedName>
</protein>
<evidence type="ECO:0000313" key="1">
    <source>
        <dbReference type="EMBL" id="RKN55957.1"/>
    </source>
</evidence>
<dbReference type="Proteomes" id="UP000279968">
    <property type="component" value="Unassembled WGS sequence"/>
</dbReference>
<gene>
    <name evidence="1" type="ORF">D7193_15335</name>
</gene>
<proteinExistence type="predicted"/>
<dbReference type="RefSeq" id="WP_120780140.1">
    <property type="nucleotide sequence ID" value="NZ_JBHLUP010000002.1"/>
</dbReference>
<dbReference type="EMBL" id="RBAN01000002">
    <property type="protein sequence ID" value="RKN55957.1"/>
    <property type="molecule type" value="Genomic_DNA"/>
</dbReference>
<sequence length="90" mass="9639">MTEPRMELVQAVAVSGDERTRWCDGCLTSAGFEAGVFAMLPSGLQLLATFQGCDRCDPDGTLLCFYCPARVVGGAAFWLHIRDRHGTAGG</sequence>
<organism evidence="1 2">
    <name type="scientific">Micromonospora costi</name>
    <dbReference type="NCBI Taxonomy" id="1530042"/>
    <lineage>
        <taxon>Bacteria</taxon>
        <taxon>Bacillati</taxon>
        <taxon>Actinomycetota</taxon>
        <taxon>Actinomycetes</taxon>
        <taxon>Micromonosporales</taxon>
        <taxon>Micromonosporaceae</taxon>
        <taxon>Micromonospora</taxon>
    </lineage>
</organism>